<reference evidence="8 9" key="1">
    <citation type="submission" date="2015-12" db="EMBL/GenBank/DDBJ databases">
        <authorList>
            <person name="Shamseldin A."/>
            <person name="Moawad H."/>
            <person name="Abd El-Rahim W.M."/>
            <person name="Sadowsky M.J."/>
        </authorList>
    </citation>
    <scope>NUCLEOTIDE SEQUENCE [LARGE SCALE GENOMIC DNA]</scope>
    <source>
        <strain evidence="8 9">SJ5A-1</strain>
    </source>
</reference>
<dbReference type="Proteomes" id="UP000054396">
    <property type="component" value="Unassembled WGS sequence"/>
</dbReference>
<dbReference type="AlphaFoldDB" id="A0A0W7WHS8"/>
<keyword evidence="2" id="KW-1003">Cell membrane</keyword>
<feature type="transmembrane region" description="Helical" evidence="7">
    <location>
        <begin position="278"/>
        <end position="299"/>
    </location>
</feature>
<keyword evidence="5 7" id="KW-0472">Membrane</keyword>
<dbReference type="InterPro" id="IPR006372">
    <property type="entry name" value="Chl_synth"/>
</dbReference>
<accession>A0A0W7WHS8</accession>
<evidence type="ECO:0000256" key="2">
    <source>
        <dbReference type="ARBA" id="ARBA00022475"/>
    </source>
</evidence>
<dbReference type="GO" id="GO:0015995">
    <property type="term" value="P:chlorophyll biosynthetic process"/>
    <property type="evidence" value="ECO:0007669"/>
    <property type="project" value="UniProtKB-KW"/>
</dbReference>
<dbReference type="NCBIfam" id="TIGR01476">
    <property type="entry name" value="chlor_syn_BchG"/>
    <property type="match status" value="1"/>
</dbReference>
<organism evidence="8 9">
    <name type="scientific">Pseudoponticoccus marisrubri</name>
    <dbReference type="NCBI Taxonomy" id="1685382"/>
    <lineage>
        <taxon>Bacteria</taxon>
        <taxon>Pseudomonadati</taxon>
        <taxon>Pseudomonadota</taxon>
        <taxon>Alphaproteobacteria</taxon>
        <taxon>Rhodobacterales</taxon>
        <taxon>Roseobacteraceae</taxon>
        <taxon>Pseudoponticoccus</taxon>
    </lineage>
</organism>
<dbReference type="EMBL" id="LPXO01000009">
    <property type="protein sequence ID" value="KUF10040.1"/>
    <property type="molecule type" value="Genomic_DNA"/>
</dbReference>
<feature type="transmembrane region" description="Helical" evidence="7">
    <location>
        <begin position="248"/>
        <end position="266"/>
    </location>
</feature>
<dbReference type="NCBIfam" id="NF005742">
    <property type="entry name" value="PRK07566.1"/>
    <property type="match status" value="1"/>
</dbReference>
<evidence type="ECO:0000256" key="4">
    <source>
        <dbReference type="ARBA" id="ARBA00022989"/>
    </source>
</evidence>
<evidence type="ECO:0000256" key="5">
    <source>
        <dbReference type="ARBA" id="ARBA00023136"/>
    </source>
</evidence>
<dbReference type="InterPro" id="IPR000537">
    <property type="entry name" value="UbiA_prenyltransferase"/>
</dbReference>
<feature type="transmembrane region" description="Helical" evidence="7">
    <location>
        <begin position="174"/>
        <end position="194"/>
    </location>
</feature>
<dbReference type="PANTHER" id="PTHR42723">
    <property type="entry name" value="CHLOROPHYLL SYNTHASE"/>
    <property type="match status" value="1"/>
</dbReference>
<name>A0A0W7WHS8_9RHOB</name>
<dbReference type="STRING" id="1685382.AVJ23_14965"/>
<evidence type="ECO:0000256" key="6">
    <source>
        <dbReference type="ARBA" id="ARBA00023171"/>
    </source>
</evidence>
<dbReference type="PANTHER" id="PTHR42723:SF1">
    <property type="entry name" value="CHLOROPHYLL SYNTHASE, CHLOROPLASTIC"/>
    <property type="match status" value="1"/>
</dbReference>
<evidence type="ECO:0000313" key="8">
    <source>
        <dbReference type="EMBL" id="KUF10040.1"/>
    </source>
</evidence>
<evidence type="ECO:0000256" key="3">
    <source>
        <dbReference type="ARBA" id="ARBA00022692"/>
    </source>
</evidence>
<dbReference type="Pfam" id="PF01040">
    <property type="entry name" value="UbiA"/>
    <property type="match status" value="1"/>
</dbReference>
<dbReference type="InterPro" id="IPR050475">
    <property type="entry name" value="Prenyltransferase_related"/>
</dbReference>
<keyword evidence="9" id="KW-1185">Reference proteome</keyword>
<dbReference type="GO" id="GO:0016020">
    <property type="term" value="C:membrane"/>
    <property type="evidence" value="ECO:0007669"/>
    <property type="project" value="UniProtKB-SubCell"/>
</dbReference>
<dbReference type="InterPro" id="IPR044878">
    <property type="entry name" value="UbiA_sf"/>
</dbReference>
<keyword evidence="6" id="KW-0149">Chlorophyll biosynthesis</keyword>
<feature type="transmembrane region" description="Helical" evidence="7">
    <location>
        <begin position="223"/>
        <end position="242"/>
    </location>
</feature>
<dbReference type="GO" id="GO:0016765">
    <property type="term" value="F:transferase activity, transferring alkyl or aryl (other than methyl) groups"/>
    <property type="evidence" value="ECO:0007669"/>
    <property type="project" value="InterPro"/>
</dbReference>
<gene>
    <name evidence="8" type="ORF">AVJ23_14965</name>
</gene>
<evidence type="ECO:0000256" key="7">
    <source>
        <dbReference type="SAM" id="Phobius"/>
    </source>
</evidence>
<protein>
    <submittedName>
        <fullName evidence="8">Bacteriochlorophyll/chlorophyll a synthase</fullName>
    </submittedName>
</protein>
<comment type="subcellular location">
    <subcellularLocation>
        <location evidence="1">Membrane</location>
        <topology evidence="1">Multi-pass membrane protein</topology>
    </subcellularLocation>
</comment>
<evidence type="ECO:0000313" key="9">
    <source>
        <dbReference type="Proteomes" id="UP000054396"/>
    </source>
</evidence>
<keyword evidence="3 7" id="KW-0812">Transmembrane</keyword>
<keyword evidence="4 7" id="KW-1133">Transmembrane helix</keyword>
<sequence length="302" mass="31959">MSVTYKAEPRRWPEPAAALRLIKPITWFPPMWAYLCGAVSAGVAVDGRWGLVLLGVILAGPVVCGMSQAANDWCDRHVDAINEPDRPIPSGRIPGRWGLWIALAMTVLSLAIGWQLGPWGFGATLVGVAAAWAYSAEPVRLKRSGLLGPGLVGLSYESLPWFTGAAVLSAGAPGWPVVIVAALYGIGAHGIMTLNDFKALQGDRQMGVNSLPVTLGPERAARVACWVMALPQLAVIGLLLLWGRPWHALAVAAVLAGQAAAMRVLLRDPEGRAPWYNGTGVMLYVSGMMVAAFAIRTLGVSP</sequence>
<evidence type="ECO:0000256" key="1">
    <source>
        <dbReference type="ARBA" id="ARBA00004141"/>
    </source>
</evidence>
<comment type="caution">
    <text evidence="8">The sequence shown here is derived from an EMBL/GenBank/DDBJ whole genome shotgun (WGS) entry which is preliminary data.</text>
</comment>
<dbReference type="CDD" id="cd13958">
    <property type="entry name" value="PT_UbiA_chlorophyll"/>
    <property type="match status" value="1"/>
</dbReference>
<dbReference type="OrthoDB" id="8559716at2"/>
<feature type="transmembrane region" description="Helical" evidence="7">
    <location>
        <begin position="95"/>
        <end position="112"/>
    </location>
</feature>
<dbReference type="Gene3D" id="1.10.357.140">
    <property type="entry name" value="UbiA prenyltransferase"/>
    <property type="match status" value="1"/>
</dbReference>
<proteinExistence type="predicted"/>
<dbReference type="RefSeq" id="WP_058863016.1">
    <property type="nucleotide sequence ID" value="NZ_LPXO01000009.1"/>
</dbReference>